<protein>
    <recommendedName>
        <fullName evidence="12">Nickel import system permease protein NikB</fullName>
    </recommendedName>
</protein>
<dbReference type="InterPro" id="IPR035906">
    <property type="entry name" value="MetI-like_sf"/>
</dbReference>
<keyword evidence="7" id="KW-0406">Ion transport</keyword>
<evidence type="ECO:0000256" key="13">
    <source>
        <dbReference type="RuleBase" id="RU363032"/>
    </source>
</evidence>
<dbReference type="InterPro" id="IPR045621">
    <property type="entry name" value="BPD_transp_1_N"/>
</dbReference>
<dbReference type="InterPro" id="IPR050045">
    <property type="entry name" value="Opp2B"/>
</dbReference>
<evidence type="ECO:0000256" key="4">
    <source>
        <dbReference type="ARBA" id="ARBA00022596"/>
    </source>
</evidence>
<dbReference type="PANTHER" id="PTHR43163">
    <property type="entry name" value="DIPEPTIDE TRANSPORT SYSTEM PERMEASE PROTEIN DPPB-RELATED"/>
    <property type="match status" value="1"/>
</dbReference>
<dbReference type="EMBL" id="JBHSHC010000118">
    <property type="protein sequence ID" value="MFC4769096.1"/>
    <property type="molecule type" value="Genomic_DNA"/>
</dbReference>
<sequence length="314" mass="34643">MQLVKKRLLQLMIVLLLLSVSTFTLMKLAPGDPVLSILRADELMVTKADEAKLRQDLGFDRPLLVQYGQWMSGVLRLDLGKSYANGKPVWDEMMRRLPTTIQLTAGGLVVMLLISVPLGTIAARYPGRWPDQVSRMLALIGASIPGFWLGLLLIYFFAYKLQLLPSMGKGTFSQMILPSLTLGFSMAAVYARLLRTGLLESLSQDYIRAARARGVAEWRVLSLHAFRAALLPVVTVFGMNIGNLLAGSVVIETLFSWPGLGSMALEAIFGRDYPVIQGYVLLTGVFVVVMNLLVDLSYSLIDPRIRLGRKGALQ</sequence>
<dbReference type="Proteomes" id="UP001596002">
    <property type="component" value="Unassembled WGS sequence"/>
</dbReference>
<proteinExistence type="inferred from homology"/>
<dbReference type="Gene3D" id="1.10.3720.10">
    <property type="entry name" value="MetI-like"/>
    <property type="match status" value="1"/>
</dbReference>
<dbReference type="NCBIfam" id="NF045470">
    <property type="entry name" value="Opp2B"/>
    <property type="match status" value="1"/>
</dbReference>
<keyword evidence="6 13" id="KW-1133">Transmembrane helix</keyword>
<keyword evidence="4" id="KW-0533">Nickel</keyword>
<feature type="domain" description="ABC transmembrane type-1" evidence="14">
    <location>
        <begin position="97"/>
        <end position="298"/>
    </location>
</feature>
<dbReference type="RefSeq" id="WP_380027256.1">
    <property type="nucleotide sequence ID" value="NZ_JBHSHC010000118.1"/>
</dbReference>
<keyword evidence="3" id="KW-1003">Cell membrane</keyword>
<evidence type="ECO:0000256" key="10">
    <source>
        <dbReference type="ARBA" id="ARBA00024202"/>
    </source>
</evidence>
<evidence type="ECO:0000256" key="12">
    <source>
        <dbReference type="ARBA" id="ARBA00044774"/>
    </source>
</evidence>
<organism evidence="15 16">
    <name type="scientific">Effusibacillus consociatus</name>
    <dbReference type="NCBI Taxonomy" id="1117041"/>
    <lineage>
        <taxon>Bacteria</taxon>
        <taxon>Bacillati</taxon>
        <taxon>Bacillota</taxon>
        <taxon>Bacilli</taxon>
        <taxon>Bacillales</taxon>
        <taxon>Alicyclobacillaceae</taxon>
        <taxon>Effusibacillus</taxon>
    </lineage>
</organism>
<keyword evidence="9 13" id="KW-0472">Membrane</keyword>
<dbReference type="InterPro" id="IPR000515">
    <property type="entry name" value="MetI-like"/>
</dbReference>
<comment type="caution">
    <text evidence="15">The sequence shown here is derived from an EMBL/GenBank/DDBJ whole genome shotgun (WGS) entry which is preliminary data.</text>
</comment>
<dbReference type="PANTHER" id="PTHR43163:SF6">
    <property type="entry name" value="DIPEPTIDE TRANSPORT SYSTEM PERMEASE PROTEIN DPPB-RELATED"/>
    <property type="match status" value="1"/>
</dbReference>
<reference evidence="16" key="1">
    <citation type="journal article" date="2019" name="Int. J. Syst. Evol. Microbiol.">
        <title>The Global Catalogue of Microorganisms (GCM) 10K type strain sequencing project: providing services to taxonomists for standard genome sequencing and annotation.</title>
        <authorList>
            <consortium name="The Broad Institute Genomics Platform"/>
            <consortium name="The Broad Institute Genome Sequencing Center for Infectious Disease"/>
            <person name="Wu L."/>
            <person name="Ma J."/>
        </authorList>
    </citation>
    <scope>NUCLEOTIDE SEQUENCE [LARGE SCALE GENOMIC DNA]</scope>
    <source>
        <strain evidence="16">WYCCWR 12678</strain>
    </source>
</reference>
<evidence type="ECO:0000256" key="1">
    <source>
        <dbReference type="ARBA" id="ARBA00004651"/>
    </source>
</evidence>
<dbReference type="Pfam" id="PF00528">
    <property type="entry name" value="BPD_transp_1"/>
    <property type="match status" value="1"/>
</dbReference>
<evidence type="ECO:0000313" key="15">
    <source>
        <dbReference type="EMBL" id="MFC4769096.1"/>
    </source>
</evidence>
<evidence type="ECO:0000259" key="14">
    <source>
        <dbReference type="PROSITE" id="PS50928"/>
    </source>
</evidence>
<evidence type="ECO:0000256" key="5">
    <source>
        <dbReference type="ARBA" id="ARBA00022692"/>
    </source>
</evidence>
<evidence type="ECO:0000256" key="11">
    <source>
        <dbReference type="ARBA" id="ARBA00038669"/>
    </source>
</evidence>
<dbReference type="SUPFAM" id="SSF161098">
    <property type="entry name" value="MetI-like"/>
    <property type="match status" value="1"/>
</dbReference>
<comment type="similarity">
    <text evidence="10">Belongs to the binding-protein-dependent transport system permease family. OppBC subfamily.</text>
</comment>
<gene>
    <name evidence="15" type="primary">nikB</name>
    <name evidence="15" type="ORF">ACFO8Q_17330</name>
</gene>
<comment type="subunit">
    <text evidence="11">The complex is composed of two ATP-binding proteins (NikD and NikE), two transmembrane proteins (NikB and NikC) and a solute-binding protein (NikA).</text>
</comment>
<feature type="transmembrane region" description="Helical" evidence="13">
    <location>
        <begin position="171"/>
        <end position="191"/>
    </location>
</feature>
<dbReference type="PROSITE" id="PS50928">
    <property type="entry name" value="ABC_TM1"/>
    <property type="match status" value="1"/>
</dbReference>
<evidence type="ECO:0000256" key="9">
    <source>
        <dbReference type="ARBA" id="ARBA00023136"/>
    </source>
</evidence>
<evidence type="ECO:0000256" key="2">
    <source>
        <dbReference type="ARBA" id="ARBA00022448"/>
    </source>
</evidence>
<evidence type="ECO:0000313" key="16">
    <source>
        <dbReference type="Proteomes" id="UP001596002"/>
    </source>
</evidence>
<keyword evidence="16" id="KW-1185">Reference proteome</keyword>
<keyword evidence="5 13" id="KW-0812">Transmembrane</keyword>
<keyword evidence="8" id="KW-0921">Nickel transport</keyword>
<evidence type="ECO:0000256" key="6">
    <source>
        <dbReference type="ARBA" id="ARBA00022989"/>
    </source>
</evidence>
<comment type="subcellular location">
    <subcellularLocation>
        <location evidence="1 13">Cell membrane</location>
        <topology evidence="1 13">Multi-pass membrane protein</topology>
    </subcellularLocation>
</comment>
<feature type="transmembrane region" description="Helical" evidence="13">
    <location>
        <begin position="137"/>
        <end position="159"/>
    </location>
</feature>
<evidence type="ECO:0000256" key="3">
    <source>
        <dbReference type="ARBA" id="ARBA00022475"/>
    </source>
</evidence>
<name>A0ABV9Q3L4_9BACL</name>
<evidence type="ECO:0000256" key="8">
    <source>
        <dbReference type="ARBA" id="ARBA00023112"/>
    </source>
</evidence>
<feature type="transmembrane region" description="Helical" evidence="13">
    <location>
        <begin position="229"/>
        <end position="255"/>
    </location>
</feature>
<feature type="transmembrane region" description="Helical" evidence="13">
    <location>
        <begin position="275"/>
        <end position="301"/>
    </location>
</feature>
<keyword evidence="2 13" id="KW-0813">Transport</keyword>
<dbReference type="Pfam" id="PF19300">
    <property type="entry name" value="BPD_transp_1_N"/>
    <property type="match status" value="1"/>
</dbReference>
<evidence type="ECO:0000256" key="7">
    <source>
        <dbReference type="ARBA" id="ARBA00023065"/>
    </source>
</evidence>
<dbReference type="CDD" id="cd06261">
    <property type="entry name" value="TM_PBP2"/>
    <property type="match status" value="1"/>
</dbReference>
<accession>A0ABV9Q3L4</accession>
<feature type="transmembrane region" description="Helical" evidence="13">
    <location>
        <begin position="101"/>
        <end position="125"/>
    </location>
</feature>